<dbReference type="SMART" id="SM00850">
    <property type="entry name" value="LytTR"/>
    <property type="match status" value="1"/>
</dbReference>
<proteinExistence type="predicted"/>
<evidence type="ECO:0000313" key="6">
    <source>
        <dbReference type="Proteomes" id="UP000093508"/>
    </source>
</evidence>
<dbReference type="EMBL" id="MAYF01000020">
    <property type="protein sequence ID" value="OCA80217.1"/>
    <property type="molecule type" value="Genomic_DNA"/>
</dbReference>
<evidence type="ECO:0000259" key="2">
    <source>
        <dbReference type="PROSITE" id="PS50110"/>
    </source>
</evidence>
<dbReference type="GO" id="GO:0003677">
    <property type="term" value="F:DNA binding"/>
    <property type="evidence" value="ECO:0007669"/>
    <property type="project" value="InterPro"/>
</dbReference>
<dbReference type="PROSITE" id="PS50110">
    <property type="entry name" value="RESPONSE_REGULATORY"/>
    <property type="match status" value="1"/>
</dbReference>
<dbReference type="SUPFAM" id="SSF52172">
    <property type="entry name" value="CheY-like"/>
    <property type="match status" value="1"/>
</dbReference>
<dbReference type="STRING" id="1423959.SAMN05444407_102123"/>
<keyword evidence="1" id="KW-0597">Phosphoprotein</keyword>
<accession>A0A1M6XLZ8</accession>
<dbReference type="SMART" id="SM00448">
    <property type="entry name" value="REC"/>
    <property type="match status" value="1"/>
</dbReference>
<name>A0A1M6XLZ8_9FLAO</name>
<dbReference type="RefSeq" id="WP_066691431.1">
    <property type="nucleotide sequence ID" value="NZ_FRBM01000002.1"/>
</dbReference>
<evidence type="ECO:0000313" key="5">
    <source>
        <dbReference type="EMBL" id="SHL06926.1"/>
    </source>
</evidence>
<gene>
    <name evidence="4" type="ORF">BBH99_16395</name>
    <name evidence="5" type="ORF">SAMN05444407_102123</name>
</gene>
<dbReference type="Proteomes" id="UP000184069">
    <property type="component" value="Unassembled WGS sequence"/>
</dbReference>
<dbReference type="Pfam" id="PF00072">
    <property type="entry name" value="Response_reg"/>
    <property type="match status" value="1"/>
</dbReference>
<evidence type="ECO:0000313" key="4">
    <source>
        <dbReference type="EMBL" id="OCA80217.1"/>
    </source>
</evidence>
<dbReference type="InterPro" id="IPR011006">
    <property type="entry name" value="CheY-like_superfamily"/>
</dbReference>
<evidence type="ECO:0000259" key="3">
    <source>
        <dbReference type="PROSITE" id="PS50930"/>
    </source>
</evidence>
<evidence type="ECO:0000313" key="7">
    <source>
        <dbReference type="Proteomes" id="UP000184069"/>
    </source>
</evidence>
<dbReference type="EMBL" id="FRBM01000002">
    <property type="protein sequence ID" value="SHL06926.1"/>
    <property type="molecule type" value="Genomic_DNA"/>
</dbReference>
<protein>
    <submittedName>
        <fullName evidence="5">Two component transcriptional regulator, LytTR family</fullName>
    </submittedName>
</protein>
<keyword evidence="6" id="KW-1185">Reference proteome</keyword>
<dbReference type="Pfam" id="PF04397">
    <property type="entry name" value="LytTR"/>
    <property type="match status" value="1"/>
</dbReference>
<sequence length="255" mass="29864">MIKVVIIEDEIPARNKLKRFISELDEPVEVVAEIDTVETAVNVLENMTVDLIFSDIELLDGNAFEVYEQISITCPIIFTTAYDQFWMNAFESNGIEYLLKPFTQDRFKKAWDKYLLFKKTDSKENEVLVKLQQILNNNKQEKNYKKRFTVNAHQGIYFLNTEDITFFEANEGIVFAVDIIGKKHLLHESTLKDIEALLSPSEFFRINRSELVQKQHIERIERYNKNTLAIRMKGQEIHLITSQGSTSAFRKWIED</sequence>
<reference evidence="4 6" key="1">
    <citation type="submission" date="2016-07" db="EMBL/GenBank/DDBJ databases">
        <authorList>
            <person name="Jeong J.-J."/>
            <person name="Kim D.W."/>
            <person name="Sang M.K."/>
            <person name="Choi I.-G."/>
            <person name="Kim K.D."/>
        </authorList>
    </citation>
    <scope>NUCLEOTIDE SEQUENCE [LARGE SCALE GENOMIC DNA]</scope>
    <source>
        <strain evidence="4 6">C-26</strain>
    </source>
</reference>
<dbReference type="GO" id="GO:0000156">
    <property type="term" value="F:phosphorelay response regulator activity"/>
    <property type="evidence" value="ECO:0007669"/>
    <property type="project" value="InterPro"/>
</dbReference>
<dbReference type="AlphaFoldDB" id="A0A1M6XLZ8"/>
<reference evidence="5 7" key="2">
    <citation type="submission" date="2016-11" db="EMBL/GenBank/DDBJ databases">
        <authorList>
            <person name="Jaros S."/>
            <person name="Januszkiewicz K."/>
            <person name="Wedrychowicz H."/>
        </authorList>
    </citation>
    <scope>NUCLEOTIDE SEQUENCE [LARGE SCALE GENOMIC DNA]</scope>
    <source>
        <strain evidence="5 7">DSM 27621</strain>
    </source>
</reference>
<dbReference type="OrthoDB" id="2168082at2"/>
<feature type="modified residue" description="4-aspartylphosphate" evidence="1">
    <location>
        <position position="55"/>
    </location>
</feature>
<feature type="domain" description="Response regulatory" evidence="2">
    <location>
        <begin position="3"/>
        <end position="115"/>
    </location>
</feature>
<dbReference type="PROSITE" id="PS50930">
    <property type="entry name" value="HTH_LYTTR"/>
    <property type="match status" value="1"/>
</dbReference>
<dbReference type="Gene3D" id="2.40.50.1020">
    <property type="entry name" value="LytTr DNA-binding domain"/>
    <property type="match status" value="1"/>
</dbReference>
<dbReference type="Gene3D" id="3.40.50.2300">
    <property type="match status" value="1"/>
</dbReference>
<organism evidence="5 7">
    <name type="scientific">Chryseobacterium contaminans</name>
    <dbReference type="NCBI Taxonomy" id="1423959"/>
    <lineage>
        <taxon>Bacteria</taxon>
        <taxon>Pseudomonadati</taxon>
        <taxon>Bacteroidota</taxon>
        <taxon>Flavobacteriia</taxon>
        <taxon>Flavobacteriales</taxon>
        <taxon>Weeksellaceae</taxon>
        <taxon>Chryseobacterium group</taxon>
        <taxon>Chryseobacterium</taxon>
    </lineage>
</organism>
<dbReference type="PANTHER" id="PTHR37299">
    <property type="entry name" value="TRANSCRIPTIONAL REGULATOR-RELATED"/>
    <property type="match status" value="1"/>
</dbReference>
<dbReference type="PANTHER" id="PTHR37299:SF1">
    <property type="entry name" value="STAGE 0 SPORULATION PROTEIN A HOMOLOG"/>
    <property type="match status" value="1"/>
</dbReference>
<dbReference type="InterPro" id="IPR001789">
    <property type="entry name" value="Sig_transdc_resp-reg_receiver"/>
</dbReference>
<dbReference type="Proteomes" id="UP000093508">
    <property type="component" value="Unassembled WGS sequence"/>
</dbReference>
<feature type="domain" description="HTH LytTR-type" evidence="3">
    <location>
        <begin position="148"/>
        <end position="255"/>
    </location>
</feature>
<evidence type="ECO:0000256" key="1">
    <source>
        <dbReference type="PROSITE-ProRule" id="PRU00169"/>
    </source>
</evidence>
<dbReference type="InterPro" id="IPR046947">
    <property type="entry name" value="LytR-like"/>
</dbReference>
<dbReference type="InterPro" id="IPR007492">
    <property type="entry name" value="LytTR_DNA-bd_dom"/>
</dbReference>